<accession>A0A0A9HD67</accession>
<name>A0A0A9HD67_ARUDO</name>
<reference evidence="1" key="2">
    <citation type="journal article" date="2015" name="Data Brief">
        <title>Shoot transcriptome of the giant reed, Arundo donax.</title>
        <authorList>
            <person name="Barrero R.A."/>
            <person name="Guerrero F.D."/>
            <person name="Moolhuijzen P."/>
            <person name="Goolsby J.A."/>
            <person name="Tidwell J."/>
            <person name="Bellgard S.E."/>
            <person name="Bellgard M.I."/>
        </authorList>
    </citation>
    <scope>NUCLEOTIDE SEQUENCE</scope>
    <source>
        <tissue evidence="1">Shoot tissue taken approximately 20 cm above the soil surface</tissue>
    </source>
</reference>
<dbReference type="EMBL" id="GBRH01163219">
    <property type="protein sequence ID" value="JAE34677.1"/>
    <property type="molecule type" value="Transcribed_RNA"/>
</dbReference>
<organism evidence="1">
    <name type="scientific">Arundo donax</name>
    <name type="common">Giant reed</name>
    <name type="synonym">Donax arundinaceus</name>
    <dbReference type="NCBI Taxonomy" id="35708"/>
    <lineage>
        <taxon>Eukaryota</taxon>
        <taxon>Viridiplantae</taxon>
        <taxon>Streptophyta</taxon>
        <taxon>Embryophyta</taxon>
        <taxon>Tracheophyta</taxon>
        <taxon>Spermatophyta</taxon>
        <taxon>Magnoliopsida</taxon>
        <taxon>Liliopsida</taxon>
        <taxon>Poales</taxon>
        <taxon>Poaceae</taxon>
        <taxon>PACMAD clade</taxon>
        <taxon>Arundinoideae</taxon>
        <taxon>Arundineae</taxon>
        <taxon>Arundo</taxon>
    </lineage>
</organism>
<reference evidence="1" key="1">
    <citation type="submission" date="2014-09" db="EMBL/GenBank/DDBJ databases">
        <authorList>
            <person name="Magalhaes I.L.F."/>
            <person name="Oliveira U."/>
            <person name="Santos F.R."/>
            <person name="Vidigal T.H.D.A."/>
            <person name="Brescovit A.D."/>
            <person name="Santos A.J."/>
        </authorList>
    </citation>
    <scope>NUCLEOTIDE SEQUENCE</scope>
    <source>
        <tissue evidence="1">Shoot tissue taken approximately 20 cm above the soil surface</tissue>
    </source>
</reference>
<sequence length="13" mass="1610">MKRTLGRTYLNQE</sequence>
<evidence type="ECO:0000313" key="1">
    <source>
        <dbReference type="EMBL" id="JAE34677.1"/>
    </source>
</evidence>
<protein>
    <submittedName>
        <fullName evidence="1">Uncharacterized protein</fullName>
    </submittedName>
</protein>
<proteinExistence type="predicted"/>